<evidence type="ECO:0000256" key="4">
    <source>
        <dbReference type="SAM" id="MobiDB-lite"/>
    </source>
</evidence>
<keyword evidence="2 6" id="KW-0238">DNA-binding</keyword>
<evidence type="ECO:0000256" key="1">
    <source>
        <dbReference type="ARBA" id="ARBA00023015"/>
    </source>
</evidence>
<dbReference type="PROSITE" id="PS50949">
    <property type="entry name" value="HTH_GNTR"/>
    <property type="match status" value="1"/>
</dbReference>
<dbReference type="RefSeq" id="WP_093259402.1">
    <property type="nucleotide sequence ID" value="NZ_FNKK01000002.1"/>
</dbReference>
<gene>
    <name evidence="6" type="ORF">SAMN04489764_2765</name>
</gene>
<evidence type="ECO:0000259" key="5">
    <source>
        <dbReference type="PROSITE" id="PS50949"/>
    </source>
</evidence>
<dbReference type="Gene3D" id="1.20.120.530">
    <property type="entry name" value="GntR ligand-binding domain-like"/>
    <property type="match status" value="1"/>
</dbReference>
<organism evidence="6 7">
    <name type="scientific">Thermostaphylospora chromogena</name>
    <dbReference type="NCBI Taxonomy" id="35622"/>
    <lineage>
        <taxon>Bacteria</taxon>
        <taxon>Bacillati</taxon>
        <taxon>Actinomycetota</taxon>
        <taxon>Actinomycetes</taxon>
        <taxon>Streptosporangiales</taxon>
        <taxon>Thermomonosporaceae</taxon>
        <taxon>Thermostaphylospora</taxon>
    </lineage>
</organism>
<dbReference type="PANTHER" id="PTHR43537">
    <property type="entry name" value="TRANSCRIPTIONAL REGULATOR, GNTR FAMILY"/>
    <property type="match status" value="1"/>
</dbReference>
<evidence type="ECO:0000256" key="3">
    <source>
        <dbReference type="ARBA" id="ARBA00023163"/>
    </source>
</evidence>
<proteinExistence type="predicted"/>
<dbReference type="SMART" id="SM00345">
    <property type="entry name" value="HTH_GNTR"/>
    <property type="match status" value="1"/>
</dbReference>
<sequence>MLRTELSAQRIARPVPLRESVFEAILELIITGSLRPGQHLVENELADLLGVSRQPVREALQLLSGEGWVDLRPGQGAFVHLPTPEEADQLLAVRGLLETESARLAALNATPEGVARLREICARGLAAHSSGDVDGTVAANAELHAQVTEMSGNKVLADMAAQVSRKVRWYYTPVARQRGEKSWEEHQALIDAIEAGDADRAAEVMRHHTEQTRRSYLEQRANEEPPVPAPAPRRRRARSSG</sequence>
<dbReference type="PRINTS" id="PR00035">
    <property type="entry name" value="HTHGNTR"/>
</dbReference>
<dbReference type="GO" id="GO:0003700">
    <property type="term" value="F:DNA-binding transcription factor activity"/>
    <property type="evidence" value="ECO:0007669"/>
    <property type="project" value="InterPro"/>
</dbReference>
<dbReference type="Proteomes" id="UP000217103">
    <property type="component" value="Unassembled WGS sequence"/>
</dbReference>
<evidence type="ECO:0000313" key="6">
    <source>
        <dbReference type="EMBL" id="SDQ95464.1"/>
    </source>
</evidence>
<dbReference type="InterPro" id="IPR036388">
    <property type="entry name" value="WH-like_DNA-bd_sf"/>
</dbReference>
<dbReference type="Gene3D" id="1.10.10.10">
    <property type="entry name" value="Winged helix-like DNA-binding domain superfamily/Winged helix DNA-binding domain"/>
    <property type="match status" value="1"/>
</dbReference>
<name>A0A1H1F3V5_9ACTN</name>
<dbReference type="InterPro" id="IPR008920">
    <property type="entry name" value="TF_FadR/GntR_C"/>
</dbReference>
<dbReference type="SMART" id="SM00895">
    <property type="entry name" value="FCD"/>
    <property type="match status" value="1"/>
</dbReference>
<dbReference type="SUPFAM" id="SSF46785">
    <property type="entry name" value="Winged helix' DNA-binding domain"/>
    <property type="match status" value="1"/>
</dbReference>
<dbReference type="Pfam" id="PF00392">
    <property type="entry name" value="GntR"/>
    <property type="match status" value="1"/>
</dbReference>
<dbReference type="InterPro" id="IPR000524">
    <property type="entry name" value="Tscrpt_reg_HTH_GntR"/>
</dbReference>
<feature type="region of interest" description="Disordered" evidence="4">
    <location>
        <begin position="201"/>
        <end position="241"/>
    </location>
</feature>
<feature type="domain" description="HTH gntR-type" evidence="5">
    <location>
        <begin position="15"/>
        <end position="82"/>
    </location>
</feature>
<evidence type="ECO:0000256" key="2">
    <source>
        <dbReference type="ARBA" id="ARBA00023125"/>
    </source>
</evidence>
<protein>
    <submittedName>
        <fullName evidence="6">DNA-binding transcriptional regulator, GntR family</fullName>
    </submittedName>
</protein>
<dbReference type="Pfam" id="PF07729">
    <property type="entry name" value="FCD"/>
    <property type="match status" value="1"/>
</dbReference>
<keyword evidence="1" id="KW-0805">Transcription regulation</keyword>
<dbReference type="EMBL" id="FNKK01000002">
    <property type="protein sequence ID" value="SDQ95464.1"/>
    <property type="molecule type" value="Genomic_DNA"/>
</dbReference>
<keyword evidence="7" id="KW-1185">Reference proteome</keyword>
<dbReference type="PANTHER" id="PTHR43537:SF45">
    <property type="entry name" value="GNTR FAMILY REGULATORY PROTEIN"/>
    <property type="match status" value="1"/>
</dbReference>
<dbReference type="CDD" id="cd07377">
    <property type="entry name" value="WHTH_GntR"/>
    <property type="match status" value="1"/>
</dbReference>
<dbReference type="SUPFAM" id="SSF48008">
    <property type="entry name" value="GntR ligand-binding domain-like"/>
    <property type="match status" value="1"/>
</dbReference>
<dbReference type="InterPro" id="IPR036390">
    <property type="entry name" value="WH_DNA-bd_sf"/>
</dbReference>
<evidence type="ECO:0000313" key="7">
    <source>
        <dbReference type="Proteomes" id="UP000217103"/>
    </source>
</evidence>
<feature type="compositionally biased region" description="Basic and acidic residues" evidence="4">
    <location>
        <begin position="201"/>
        <end position="223"/>
    </location>
</feature>
<dbReference type="STRING" id="35622.SAMN04489764_2765"/>
<dbReference type="AlphaFoldDB" id="A0A1H1F3V5"/>
<reference evidence="6 7" key="1">
    <citation type="submission" date="2016-10" db="EMBL/GenBank/DDBJ databases">
        <authorList>
            <person name="de Groot N.N."/>
        </authorList>
    </citation>
    <scope>NUCLEOTIDE SEQUENCE [LARGE SCALE GENOMIC DNA]</scope>
    <source>
        <strain evidence="6 7">DSM 43794</strain>
    </source>
</reference>
<accession>A0A1H1F3V5</accession>
<keyword evidence="3" id="KW-0804">Transcription</keyword>
<feature type="compositionally biased region" description="Basic residues" evidence="4">
    <location>
        <begin position="232"/>
        <end position="241"/>
    </location>
</feature>
<dbReference type="GO" id="GO:0003677">
    <property type="term" value="F:DNA binding"/>
    <property type="evidence" value="ECO:0007669"/>
    <property type="project" value="UniProtKB-KW"/>
</dbReference>
<dbReference type="InterPro" id="IPR011711">
    <property type="entry name" value="GntR_C"/>
</dbReference>
<dbReference type="OrthoDB" id="8664638at2"/>